<keyword evidence="2" id="KW-0064">Aspartyl protease</keyword>
<reference evidence="5 6" key="1">
    <citation type="submission" date="2019-09" db="EMBL/GenBank/DDBJ databases">
        <title>Bird 10,000 Genomes (B10K) Project - Family phase.</title>
        <authorList>
            <person name="Zhang G."/>
        </authorList>
    </citation>
    <scope>NUCLEOTIDE SEQUENCE [LARGE SCALE GENOMIC DNA]</scope>
    <source>
        <strain evidence="5">B10K-DU-002-08</strain>
        <tissue evidence="5">Muscle</tissue>
    </source>
</reference>
<dbReference type="InterPro" id="IPR033704">
    <property type="entry name" value="dUTPase_trimeric"/>
</dbReference>
<dbReference type="AlphaFoldDB" id="A0A7K4U143"/>
<feature type="non-terminal residue" evidence="5">
    <location>
        <position position="1"/>
    </location>
</feature>
<keyword evidence="3" id="KW-0378">Hydrolase</keyword>
<evidence type="ECO:0000313" key="5">
    <source>
        <dbReference type="EMBL" id="NWR03273.1"/>
    </source>
</evidence>
<dbReference type="Proteomes" id="UP000580691">
    <property type="component" value="Unassembled WGS sequence"/>
</dbReference>
<keyword evidence="1" id="KW-0645">Protease</keyword>
<dbReference type="Pfam" id="PF00692">
    <property type="entry name" value="dUTPase"/>
    <property type="match status" value="1"/>
</dbReference>
<comment type="caution">
    <text evidence="5">The sequence shown here is derived from an EMBL/GenBank/DDBJ whole genome shotgun (WGS) entry which is preliminary data.</text>
</comment>
<keyword evidence="6" id="KW-1185">Reference proteome</keyword>
<dbReference type="EMBL" id="VXBN01005969">
    <property type="protein sequence ID" value="NWR03273.1"/>
    <property type="molecule type" value="Genomic_DNA"/>
</dbReference>
<dbReference type="InterPro" id="IPR036157">
    <property type="entry name" value="dUTPase-like_sf"/>
</dbReference>
<sequence length="155" mass="16696">GSAGLDLATSITITLLDSSVHLLPTGVFGPPGQLMHALLLGRSSTSLMGRFVLPGVIDCDSNNEIMILAWTPRPPCTIPQGTRIAQLILLSQSMSIPFTDIMRQRGFGSTGTTQVCWVQLILKQRPTCQCTLTLKRQKITLVHLIGTVADLTVIS</sequence>
<organism evidence="5 6">
    <name type="scientific">Sinosuthora webbiana</name>
    <dbReference type="NCBI Taxonomy" id="337173"/>
    <lineage>
        <taxon>Eukaryota</taxon>
        <taxon>Metazoa</taxon>
        <taxon>Chordata</taxon>
        <taxon>Craniata</taxon>
        <taxon>Vertebrata</taxon>
        <taxon>Euteleostomi</taxon>
        <taxon>Archelosauria</taxon>
        <taxon>Archosauria</taxon>
        <taxon>Dinosauria</taxon>
        <taxon>Saurischia</taxon>
        <taxon>Theropoda</taxon>
        <taxon>Coelurosauria</taxon>
        <taxon>Aves</taxon>
        <taxon>Neognathae</taxon>
        <taxon>Neoaves</taxon>
        <taxon>Telluraves</taxon>
        <taxon>Australaves</taxon>
        <taxon>Passeriformes</taxon>
        <taxon>Sylvioidea</taxon>
        <taxon>Sylviidae</taxon>
        <taxon>Sinosuthora</taxon>
    </lineage>
</organism>
<dbReference type="GO" id="GO:0006508">
    <property type="term" value="P:proteolysis"/>
    <property type="evidence" value="ECO:0007669"/>
    <property type="project" value="UniProtKB-KW"/>
</dbReference>
<feature type="domain" description="dUTPase-like" evidence="4">
    <location>
        <begin position="1"/>
        <end position="109"/>
    </location>
</feature>
<accession>A0A7K4U143</accession>
<dbReference type="SUPFAM" id="SSF51283">
    <property type="entry name" value="dUTPase-like"/>
    <property type="match status" value="1"/>
</dbReference>
<dbReference type="InterPro" id="IPR051592">
    <property type="entry name" value="HERV-K_Pro_peptidase_A2"/>
</dbReference>
<dbReference type="Gene3D" id="2.70.40.10">
    <property type="match status" value="1"/>
</dbReference>
<evidence type="ECO:0000259" key="4">
    <source>
        <dbReference type="Pfam" id="PF00692"/>
    </source>
</evidence>
<feature type="non-terminal residue" evidence="5">
    <location>
        <position position="155"/>
    </location>
</feature>
<dbReference type="CDD" id="cd07557">
    <property type="entry name" value="trimeric_dUTPase"/>
    <property type="match status" value="1"/>
</dbReference>
<evidence type="ECO:0000313" key="6">
    <source>
        <dbReference type="Proteomes" id="UP000580691"/>
    </source>
</evidence>
<dbReference type="GO" id="GO:0004190">
    <property type="term" value="F:aspartic-type endopeptidase activity"/>
    <property type="evidence" value="ECO:0007669"/>
    <property type="project" value="UniProtKB-KW"/>
</dbReference>
<evidence type="ECO:0000256" key="1">
    <source>
        <dbReference type="ARBA" id="ARBA00022670"/>
    </source>
</evidence>
<dbReference type="PANTHER" id="PTHR19422">
    <property type="entry name" value="GAG RETROVIRAL POLYPROTEIN"/>
    <property type="match status" value="1"/>
</dbReference>
<evidence type="ECO:0000256" key="3">
    <source>
        <dbReference type="ARBA" id="ARBA00022801"/>
    </source>
</evidence>
<dbReference type="PANTHER" id="PTHR19422:SF123">
    <property type="entry name" value="RT1 CLASS I, LOCUS CE15"/>
    <property type="match status" value="1"/>
</dbReference>
<name>A0A7K4U143_9SYLV</name>
<protein>
    <submittedName>
        <fullName evidence="5">POK9 protein</fullName>
    </submittedName>
</protein>
<proteinExistence type="predicted"/>
<gene>
    <name evidence="5" type="primary">Ervk9_2</name>
    <name evidence="5" type="ORF">SINWEB_R07632</name>
</gene>
<evidence type="ECO:0000256" key="2">
    <source>
        <dbReference type="ARBA" id="ARBA00022750"/>
    </source>
</evidence>
<dbReference type="InterPro" id="IPR029054">
    <property type="entry name" value="dUTPase-like"/>
</dbReference>
<dbReference type="OrthoDB" id="9900537at2759"/>